<protein>
    <submittedName>
        <fullName evidence="8">MFS transporter</fullName>
    </submittedName>
</protein>
<evidence type="ECO:0000313" key="8">
    <source>
        <dbReference type="EMBL" id="MBQ0826855.1"/>
    </source>
</evidence>
<evidence type="ECO:0000256" key="1">
    <source>
        <dbReference type="ARBA" id="ARBA00004651"/>
    </source>
</evidence>
<feature type="transmembrane region" description="Helical" evidence="6">
    <location>
        <begin position="424"/>
        <end position="446"/>
    </location>
</feature>
<keyword evidence="9" id="KW-1185">Reference proteome</keyword>
<feature type="domain" description="Major facilitator superfamily (MFS) profile" evidence="7">
    <location>
        <begin position="6"/>
        <end position="450"/>
    </location>
</feature>
<feature type="transmembrane region" description="Helical" evidence="6">
    <location>
        <begin position="351"/>
        <end position="374"/>
    </location>
</feature>
<comment type="subcellular location">
    <subcellularLocation>
        <location evidence="1">Cell membrane</location>
        <topology evidence="1">Multi-pass membrane protein</topology>
    </subcellularLocation>
</comment>
<dbReference type="PANTHER" id="PTHR42718:SF49">
    <property type="entry name" value="EXPORT PROTEIN"/>
    <property type="match status" value="1"/>
</dbReference>
<feature type="transmembrane region" description="Helical" evidence="6">
    <location>
        <begin position="97"/>
        <end position="118"/>
    </location>
</feature>
<evidence type="ECO:0000256" key="2">
    <source>
        <dbReference type="ARBA" id="ARBA00022692"/>
    </source>
</evidence>
<proteinExistence type="predicted"/>
<evidence type="ECO:0000259" key="7">
    <source>
        <dbReference type="PROSITE" id="PS50850"/>
    </source>
</evidence>
<evidence type="ECO:0000256" key="4">
    <source>
        <dbReference type="ARBA" id="ARBA00023136"/>
    </source>
</evidence>
<feature type="transmembrane region" description="Helical" evidence="6">
    <location>
        <begin position="192"/>
        <end position="213"/>
    </location>
</feature>
<sequence length="455" mass="46132">MRRQIPLVISCTATFLLLAYATIVTVAMPVIAADLRTGFGALQWVIDVYTIALAALLVPLGTVGDRIGRRSLLLWSLVAFAAASLACALAPDVLVLVLARLVQGIAAAALFATTLPLLDATYGGRARHRAFAVWGAVSGLAAAVGNVSGGLLSAFGWRAVFAAAVPLALAAALLTAVFLPRDRPGGRSPLDVTGMVLFAAAVGGLIAATLVFAEHGANPTATTVLVACACLGAGFVARERRRPATALLGPALVRNRVFLVASVVAAAYYFAAFGALPAVSFWLQDALGTTPVATALILSVQPVTFFLTSVLLGARFGRLHRRTPFAAGLVICGAGCLALLLPALVPGWRAVLAAMVLTGIGSGIISPVLPAAAMDGVAPSRTGVSSSAVNAARQFGLSLGIAACATAVRVHTPGDGPTLWSRALVTIALLTALVCAAATTAVLLGLRRPSPDASA</sequence>
<feature type="transmembrane region" description="Helical" evidence="6">
    <location>
        <begin position="42"/>
        <end position="60"/>
    </location>
</feature>
<dbReference type="PRINTS" id="PR01036">
    <property type="entry name" value="TCRTETB"/>
</dbReference>
<dbReference type="InterPro" id="IPR020846">
    <property type="entry name" value="MFS_dom"/>
</dbReference>
<organism evidence="8 9">
    <name type="scientific">Streptomyces tagetis</name>
    <dbReference type="NCBI Taxonomy" id="2820809"/>
    <lineage>
        <taxon>Bacteria</taxon>
        <taxon>Bacillati</taxon>
        <taxon>Actinomycetota</taxon>
        <taxon>Actinomycetes</taxon>
        <taxon>Kitasatosporales</taxon>
        <taxon>Streptomycetaceae</taxon>
        <taxon>Streptomyces</taxon>
    </lineage>
</organism>
<keyword evidence="2 6" id="KW-0812">Transmembrane</keyword>
<dbReference type="Pfam" id="PF07690">
    <property type="entry name" value="MFS_1"/>
    <property type="match status" value="1"/>
</dbReference>
<dbReference type="Gene3D" id="1.20.1250.20">
    <property type="entry name" value="MFS general substrate transporter like domains"/>
    <property type="match status" value="1"/>
</dbReference>
<dbReference type="AlphaFoldDB" id="A0A941B031"/>
<feature type="transmembrane region" description="Helical" evidence="6">
    <location>
        <begin position="72"/>
        <end position="91"/>
    </location>
</feature>
<evidence type="ECO:0000313" key="9">
    <source>
        <dbReference type="Proteomes" id="UP000677875"/>
    </source>
</evidence>
<dbReference type="SUPFAM" id="SSF103473">
    <property type="entry name" value="MFS general substrate transporter"/>
    <property type="match status" value="1"/>
</dbReference>
<dbReference type="Gene3D" id="1.20.1720.10">
    <property type="entry name" value="Multidrug resistance protein D"/>
    <property type="match status" value="1"/>
</dbReference>
<comment type="caution">
    <text evidence="8">The sequence shown here is derived from an EMBL/GenBank/DDBJ whole genome shotgun (WGS) entry which is preliminary data.</text>
</comment>
<evidence type="ECO:0000256" key="6">
    <source>
        <dbReference type="SAM" id="Phobius"/>
    </source>
</evidence>
<dbReference type="PANTHER" id="PTHR42718">
    <property type="entry name" value="MAJOR FACILITATOR SUPERFAMILY MULTIDRUG TRANSPORTER MFSC"/>
    <property type="match status" value="1"/>
</dbReference>
<dbReference type="GO" id="GO:0005886">
    <property type="term" value="C:plasma membrane"/>
    <property type="evidence" value="ECO:0007669"/>
    <property type="project" value="UniProtKB-SubCell"/>
</dbReference>
<evidence type="ECO:0000256" key="5">
    <source>
        <dbReference type="ARBA" id="ARBA00023251"/>
    </source>
</evidence>
<feature type="transmembrane region" description="Helical" evidence="6">
    <location>
        <begin position="219"/>
        <end position="237"/>
    </location>
</feature>
<accession>A0A941B031</accession>
<feature type="transmembrane region" description="Helical" evidence="6">
    <location>
        <begin position="395"/>
        <end position="412"/>
    </location>
</feature>
<keyword evidence="4 6" id="KW-0472">Membrane</keyword>
<dbReference type="Proteomes" id="UP000677875">
    <property type="component" value="Unassembled WGS sequence"/>
</dbReference>
<gene>
    <name evidence="8" type="ORF">J5Y05_10075</name>
</gene>
<feature type="transmembrane region" description="Helical" evidence="6">
    <location>
        <begin position="295"/>
        <end position="313"/>
    </location>
</feature>
<keyword evidence="3 6" id="KW-1133">Transmembrane helix</keyword>
<name>A0A941B031_9ACTN</name>
<reference evidence="8" key="1">
    <citation type="submission" date="2021-04" db="EMBL/GenBank/DDBJ databases">
        <title>Genome seq and assembly of Streptomyces sp. RG38.</title>
        <authorList>
            <person name="Chhetri G."/>
        </authorList>
    </citation>
    <scope>NUCLEOTIDE SEQUENCE</scope>
    <source>
        <strain evidence="8">RG38</strain>
    </source>
</reference>
<dbReference type="InterPro" id="IPR036259">
    <property type="entry name" value="MFS_trans_sf"/>
</dbReference>
<dbReference type="EMBL" id="JAGPNL010000002">
    <property type="protein sequence ID" value="MBQ0826855.1"/>
    <property type="molecule type" value="Genomic_DNA"/>
</dbReference>
<dbReference type="InterPro" id="IPR011701">
    <property type="entry name" value="MFS"/>
</dbReference>
<evidence type="ECO:0000256" key="3">
    <source>
        <dbReference type="ARBA" id="ARBA00022989"/>
    </source>
</evidence>
<feature type="transmembrane region" description="Helical" evidence="6">
    <location>
        <begin position="130"/>
        <end position="153"/>
    </location>
</feature>
<dbReference type="PROSITE" id="PS50850">
    <property type="entry name" value="MFS"/>
    <property type="match status" value="1"/>
</dbReference>
<dbReference type="RefSeq" id="WP_210870506.1">
    <property type="nucleotide sequence ID" value="NZ_JAGPNL010000002.1"/>
</dbReference>
<dbReference type="GO" id="GO:0022857">
    <property type="term" value="F:transmembrane transporter activity"/>
    <property type="evidence" value="ECO:0007669"/>
    <property type="project" value="InterPro"/>
</dbReference>
<keyword evidence="5" id="KW-0046">Antibiotic resistance</keyword>
<feature type="transmembrane region" description="Helical" evidence="6">
    <location>
        <begin position="325"/>
        <end position="345"/>
    </location>
</feature>
<feature type="transmembrane region" description="Helical" evidence="6">
    <location>
        <begin position="257"/>
        <end position="283"/>
    </location>
</feature>
<dbReference type="GO" id="GO:0046677">
    <property type="term" value="P:response to antibiotic"/>
    <property type="evidence" value="ECO:0007669"/>
    <property type="project" value="UniProtKB-KW"/>
</dbReference>
<feature type="transmembrane region" description="Helical" evidence="6">
    <location>
        <begin position="159"/>
        <end position="180"/>
    </location>
</feature>